<dbReference type="PANTHER" id="PTHR33768:SF3">
    <property type="entry name" value="MIP11318P"/>
    <property type="match status" value="1"/>
</dbReference>
<dbReference type="PANTHER" id="PTHR33768">
    <property type="entry name" value="MIP11318P"/>
    <property type="match status" value="1"/>
</dbReference>
<evidence type="ECO:0000256" key="1">
    <source>
        <dbReference type="ARBA" id="ARBA00008315"/>
    </source>
</evidence>
<dbReference type="InterPro" id="IPR029488">
    <property type="entry name" value="Hmw/CFAP97"/>
</dbReference>
<keyword evidence="4" id="KW-1185">Reference proteome</keyword>
<proteinExistence type="inferred from homology"/>
<name>A0AA39KIJ7_MICHY</name>
<feature type="chain" id="PRO_5041202252" evidence="2">
    <location>
        <begin position="32"/>
        <end position="113"/>
    </location>
</feature>
<gene>
    <name evidence="3" type="ORF">PV327_006511</name>
</gene>
<dbReference type="AlphaFoldDB" id="A0AA39KIJ7"/>
<protein>
    <submittedName>
        <fullName evidence="3">Uncharacterized protein</fullName>
    </submittedName>
</protein>
<dbReference type="InterPro" id="IPR038792">
    <property type="entry name" value="CFAP97D1/2"/>
</dbReference>
<comment type="similarity">
    <text evidence="1">Belongs to the CFAP97 family.</text>
</comment>
<keyword evidence="2" id="KW-0732">Signal</keyword>
<dbReference type="EMBL" id="JAQQBR010001833">
    <property type="protein sequence ID" value="KAK0162761.1"/>
    <property type="molecule type" value="Genomic_DNA"/>
</dbReference>
<evidence type="ECO:0000256" key="2">
    <source>
        <dbReference type="SAM" id="SignalP"/>
    </source>
</evidence>
<evidence type="ECO:0000313" key="3">
    <source>
        <dbReference type="EMBL" id="KAK0162761.1"/>
    </source>
</evidence>
<sequence>MRPVVALISSLLCFHLCIHILMMSKPRAVSAIDMISSEKRAYERHRIRVKTATSTVDMNSPKPRPHVIRDAKRLQLQYERQTEIIRNNFILLRNLQDIMHKRSRKKICLHERK</sequence>
<feature type="signal peptide" evidence="2">
    <location>
        <begin position="1"/>
        <end position="31"/>
    </location>
</feature>
<dbReference type="Proteomes" id="UP001168972">
    <property type="component" value="Unassembled WGS sequence"/>
</dbReference>
<reference evidence="3" key="1">
    <citation type="journal article" date="2023" name="bioRxiv">
        <title>Scaffold-level genome assemblies of two parasitoid biocontrol wasps reveal the parthenogenesis mechanism and an associated novel virus.</title>
        <authorList>
            <person name="Inwood S."/>
            <person name="Skelly J."/>
            <person name="Guhlin J."/>
            <person name="Harrop T."/>
            <person name="Goldson S."/>
            <person name="Dearden P."/>
        </authorList>
    </citation>
    <scope>NUCLEOTIDE SEQUENCE</scope>
    <source>
        <strain evidence="3">Lincoln</strain>
        <tissue evidence="3">Whole body</tissue>
    </source>
</reference>
<organism evidence="3 4">
    <name type="scientific">Microctonus hyperodae</name>
    <name type="common">Parasitoid wasp</name>
    <dbReference type="NCBI Taxonomy" id="165561"/>
    <lineage>
        <taxon>Eukaryota</taxon>
        <taxon>Metazoa</taxon>
        <taxon>Ecdysozoa</taxon>
        <taxon>Arthropoda</taxon>
        <taxon>Hexapoda</taxon>
        <taxon>Insecta</taxon>
        <taxon>Pterygota</taxon>
        <taxon>Neoptera</taxon>
        <taxon>Endopterygota</taxon>
        <taxon>Hymenoptera</taxon>
        <taxon>Apocrita</taxon>
        <taxon>Ichneumonoidea</taxon>
        <taxon>Braconidae</taxon>
        <taxon>Euphorinae</taxon>
        <taxon>Microctonus</taxon>
    </lineage>
</organism>
<comment type="caution">
    <text evidence="3">The sequence shown here is derived from an EMBL/GenBank/DDBJ whole genome shotgun (WGS) entry which is preliminary data.</text>
</comment>
<accession>A0AA39KIJ7</accession>
<dbReference type="Pfam" id="PF13879">
    <property type="entry name" value="Hmw_CFAP97"/>
    <property type="match status" value="1"/>
</dbReference>
<reference evidence="3" key="2">
    <citation type="submission" date="2023-03" db="EMBL/GenBank/DDBJ databases">
        <authorList>
            <person name="Inwood S.N."/>
            <person name="Skelly J.G."/>
            <person name="Guhlin J."/>
            <person name="Harrop T.W.R."/>
            <person name="Goldson S.G."/>
            <person name="Dearden P.K."/>
        </authorList>
    </citation>
    <scope>NUCLEOTIDE SEQUENCE</scope>
    <source>
        <strain evidence="3">Lincoln</strain>
        <tissue evidence="3">Whole body</tissue>
    </source>
</reference>
<evidence type="ECO:0000313" key="4">
    <source>
        <dbReference type="Proteomes" id="UP001168972"/>
    </source>
</evidence>